<keyword evidence="1" id="KW-0732">Signal</keyword>
<dbReference type="SUPFAM" id="SSF69318">
    <property type="entry name" value="Integrin alpha N-terminal domain"/>
    <property type="match status" value="1"/>
</dbReference>
<dbReference type="InterPro" id="IPR028994">
    <property type="entry name" value="Integrin_alpha_N"/>
</dbReference>
<sequence>MVAAAIAGAVPGSAAASTTSTTSTSGSPAEVATLPAPQLAASRADIPLVAGATGFLHQEQGLPGYTWTDYASGTDTAQPQLSAVPASGTTFLSAGGDHVAYQNGAKLGVGDPTVAGSWVTYDLSSLGAVHIVGDVSQNGTRALVQEIGGISHLLQLNADGTTTELPLTGLPSGTGYTNSALGYQNSGDYELVRSTPKSGVSGTVGYYLLNLDTGAATSVSGIPLSATSATVRGDYLIWRSTGGVSVVKVADLLAGTATPTQVASPANPGSLLDYGVVGQQVVMLTQVAAGAPQVLSAVPIAGGPAVQLDATVSLPVPSNQFPGYLAQGPGGILAIGATSPSGGLAVQHLTAAADGTVDVTAVRGLPAPAETTVTLTMAHGQVRQMLTVPQLNAATRFAAATTPLAGSGSGVGKTSTGYLNNGGFTPLQAGPCALDASCVREADGNFYGPVYTTTTATSADVFVNGLEFGENFTTPDTRVVDVDSSYVVIDSAGTQHLWEPGQNAMITLGTANGAALWMGTLWRATGPGQFQASLPQNGLAVAPAVKRTISTGATCTATEVQVAQHWLYWSCGSTGPAGIYDLSTDTEFGVDPGPALLGDGYLVRHDAASGELRLTDIHTDSVGATSVLATVPQPAGTSDDRGIDWTVDRTSGDVAYTGTDNVVHVLTTGVPASTVTATGGAWNNGITPGQQWGFGFEASRPLASWQLVIRRATTGQVVYSYTGGATAASGANSWNGLLQGGTPAFDGTYDWQLLTVPADAAGTTPTQSATGTMGVYYGRMPFHSYGENGQSTLLGVLNKPAFGYGYGYGMEYTGNGNGTYASPVASTYWNLGTGPGQLNAVVPFGDVNGDGYNDVVVRTSSGELEYYPNQPAGDVLNNATPRTIGGGWNIYNSLVSVGDLNGDGHDDLLARDASGELWLYPGTGRGGFAPRVAIGGGWNTYARIIGVGDLNGDGISDLLAVDTHGGLWRYFGNGKGGFDARVKLGTGYWIYNAMVGVGDVDGHGLNSVVARDTAGVLWRYDFTASGALEPRIRVGGGWNIYSNLY</sequence>
<dbReference type="Proteomes" id="UP000183015">
    <property type="component" value="Unassembled WGS sequence"/>
</dbReference>
<dbReference type="Pfam" id="PF13517">
    <property type="entry name" value="FG-GAP_3"/>
    <property type="match status" value="1"/>
</dbReference>
<accession>A0A1H7EZF8</accession>
<keyword evidence="3" id="KW-1185">Reference proteome</keyword>
<dbReference type="STRING" id="235985.SAMN05414137_1013"/>
<organism evidence="2 3">
    <name type="scientific">Streptacidiphilus jiangxiensis</name>
    <dbReference type="NCBI Taxonomy" id="235985"/>
    <lineage>
        <taxon>Bacteria</taxon>
        <taxon>Bacillati</taxon>
        <taxon>Actinomycetota</taxon>
        <taxon>Actinomycetes</taxon>
        <taxon>Kitasatosporales</taxon>
        <taxon>Streptomycetaceae</taxon>
        <taxon>Streptacidiphilus</taxon>
    </lineage>
</organism>
<evidence type="ECO:0000256" key="1">
    <source>
        <dbReference type="ARBA" id="ARBA00022729"/>
    </source>
</evidence>
<evidence type="ECO:0000313" key="2">
    <source>
        <dbReference type="EMBL" id="SEK19229.1"/>
    </source>
</evidence>
<dbReference type="PANTHER" id="PTHR44103">
    <property type="entry name" value="PROPROTEIN CONVERTASE P"/>
    <property type="match status" value="1"/>
</dbReference>
<dbReference type="Gene3D" id="2.130.10.130">
    <property type="entry name" value="Integrin alpha, N-terminal"/>
    <property type="match status" value="1"/>
</dbReference>
<dbReference type="InterPro" id="IPR013517">
    <property type="entry name" value="FG-GAP"/>
</dbReference>
<protein>
    <submittedName>
        <fullName evidence="2">Repeat domain-containing protein</fullName>
    </submittedName>
</protein>
<dbReference type="AlphaFoldDB" id="A0A1H7EZF8"/>
<proteinExistence type="predicted"/>
<name>A0A1H7EZF8_STRJI</name>
<reference evidence="3" key="1">
    <citation type="submission" date="2016-10" db="EMBL/GenBank/DDBJ databases">
        <authorList>
            <person name="Varghese N."/>
        </authorList>
    </citation>
    <scope>NUCLEOTIDE SEQUENCE [LARGE SCALE GENOMIC DNA]</scope>
    <source>
        <strain evidence="3">DSM 45096 / BCRC 16803 / CGMCC 4.1857 / CIP 109030 / JCM 12277 / KCTC 19219 / NBRC 100920 / 33214</strain>
    </source>
</reference>
<evidence type="ECO:0000313" key="3">
    <source>
        <dbReference type="Proteomes" id="UP000183015"/>
    </source>
</evidence>
<dbReference type="eggNOG" id="COG2385">
    <property type="taxonomic scope" value="Bacteria"/>
</dbReference>
<gene>
    <name evidence="2" type="ORF">SAMN05414137_1013</name>
</gene>
<dbReference type="PANTHER" id="PTHR44103:SF1">
    <property type="entry name" value="PROPROTEIN CONVERTASE P"/>
    <property type="match status" value="1"/>
</dbReference>
<dbReference type="EMBL" id="FOAZ01000001">
    <property type="protein sequence ID" value="SEK19229.1"/>
    <property type="molecule type" value="Genomic_DNA"/>
</dbReference>